<keyword evidence="1" id="KW-0493">Microtubule</keyword>
<dbReference type="GO" id="GO:0036449">
    <property type="term" value="C:microtubule minus-end"/>
    <property type="evidence" value="ECO:0007669"/>
    <property type="project" value="TreeGrafter"/>
</dbReference>
<reference evidence="3 4" key="1">
    <citation type="submission" date="2018-11" db="EMBL/GenBank/DDBJ databases">
        <authorList>
            <consortium name="Pathogen Informatics"/>
        </authorList>
    </citation>
    <scope>NUCLEOTIDE SEQUENCE [LARGE SCALE GENOMIC DNA]</scope>
    <source>
        <strain>Denwood</strain>
        <strain evidence="4">Zambia</strain>
    </source>
</reference>
<dbReference type="InterPro" id="IPR038209">
    <property type="entry name" value="CKK_dom_sf"/>
</dbReference>
<dbReference type="InterPro" id="IPR011033">
    <property type="entry name" value="PRC_barrel-like_sf"/>
</dbReference>
<organism evidence="3 4">
    <name type="scientific">Schistosoma mattheei</name>
    <dbReference type="NCBI Taxonomy" id="31246"/>
    <lineage>
        <taxon>Eukaryota</taxon>
        <taxon>Metazoa</taxon>
        <taxon>Spiralia</taxon>
        <taxon>Lophotrochozoa</taxon>
        <taxon>Platyhelminthes</taxon>
        <taxon>Trematoda</taxon>
        <taxon>Digenea</taxon>
        <taxon>Strigeidida</taxon>
        <taxon>Schistosomatoidea</taxon>
        <taxon>Schistosomatidae</taxon>
        <taxon>Schistosoma</taxon>
    </lineage>
</organism>
<feature type="domain" description="CKK" evidence="2">
    <location>
        <begin position="1"/>
        <end position="101"/>
    </location>
</feature>
<dbReference type="PANTHER" id="PTHR21595">
    <property type="entry name" value="PATRONIN"/>
    <property type="match status" value="1"/>
</dbReference>
<protein>
    <recommendedName>
        <fullName evidence="2">CKK domain-containing protein</fullName>
    </recommendedName>
</protein>
<dbReference type="PROSITE" id="PS51508">
    <property type="entry name" value="CKK"/>
    <property type="match status" value="1"/>
</dbReference>
<dbReference type="InterPro" id="IPR014797">
    <property type="entry name" value="CKK_CAMSAP"/>
</dbReference>
<accession>A0A3P8B5Z5</accession>
<dbReference type="EMBL" id="UZAL01000605">
    <property type="protein sequence ID" value="VDO71978.1"/>
    <property type="molecule type" value="Genomic_DNA"/>
</dbReference>
<dbReference type="SMART" id="SM01051">
    <property type="entry name" value="CAMSAP_CKK"/>
    <property type="match status" value="1"/>
</dbReference>
<dbReference type="InterPro" id="IPR032940">
    <property type="entry name" value="CAMSAP"/>
</dbReference>
<dbReference type="PANTHER" id="PTHR21595:SF0">
    <property type="entry name" value="PATRONIN"/>
    <property type="match status" value="1"/>
</dbReference>
<gene>
    <name evidence="3" type="ORF">SMTD_LOCUS651</name>
</gene>
<sequence>MFLLFQALGCSDGKHFIILLKSQCQYSGLYNYLPIIEKAIRISGTGPSKIENNMVDKYYKYDSGLKRFVEINSTSHMSTIIDAIQLHGRPRNYSTKSYAAQTTNSTKCPLHAK</sequence>
<comment type="similarity">
    <text evidence="1">Belongs to the CAMSAP1 family.</text>
</comment>
<comment type="domain">
    <text evidence="1">The CKK domain binds microtubules.</text>
</comment>
<dbReference type="GO" id="GO:0007026">
    <property type="term" value="P:negative regulation of microtubule depolymerization"/>
    <property type="evidence" value="ECO:0007669"/>
    <property type="project" value="TreeGrafter"/>
</dbReference>
<keyword evidence="4" id="KW-1185">Reference proteome</keyword>
<dbReference type="GO" id="GO:0031122">
    <property type="term" value="P:cytoplasmic microtubule organization"/>
    <property type="evidence" value="ECO:0007669"/>
    <property type="project" value="TreeGrafter"/>
</dbReference>
<evidence type="ECO:0000259" key="2">
    <source>
        <dbReference type="PROSITE" id="PS51508"/>
    </source>
</evidence>
<dbReference type="AlphaFoldDB" id="A0A3P8B5Z5"/>
<proteinExistence type="inferred from homology"/>
<dbReference type="Pfam" id="PF08683">
    <property type="entry name" value="CAMSAP_CKK"/>
    <property type="match status" value="1"/>
</dbReference>
<dbReference type="GO" id="GO:0051011">
    <property type="term" value="F:microtubule minus-end binding"/>
    <property type="evidence" value="ECO:0007669"/>
    <property type="project" value="TreeGrafter"/>
</dbReference>
<evidence type="ECO:0000313" key="3">
    <source>
        <dbReference type="EMBL" id="VDO71978.1"/>
    </source>
</evidence>
<evidence type="ECO:0000256" key="1">
    <source>
        <dbReference type="PROSITE-ProRule" id="PRU00841"/>
    </source>
</evidence>
<name>A0A3P8B5Z5_9TREM</name>
<dbReference type="Proteomes" id="UP000269396">
    <property type="component" value="Unassembled WGS sequence"/>
</dbReference>
<evidence type="ECO:0000313" key="4">
    <source>
        <dbReference type="Proteomes" id="UP000269396"/>
    </source>
</evidence>
<dbReference type="SUPFAM" id="SSF50346">
    <property type="entry name" value="PRC-barrel domain"/>
    <property type="match status" value="1"/>
</dbReference>
<dbReference type="Gene3D" id="3.10.20.360">
    <property type="entry name" value="CKK domain"/>
    <property type="match status" value="1"/>
</dbReference>
<dbReference type="GO" id="GO:0005516">
    <property type="term" value="F:calmodulin binding"/>
    <property type="evidence" value="ECO:0007669"/>
    <property type="project" value="InterPro"/>
</dbReference>